<dbReference type="Proteomes" id="UP000008960">
    <property type="component" value="Chromosome"/>
</dbReference>
<keyword evidence="1" id="KW-0472">Membrane</keyword>
<proteinExistence type="predicted"/>
<evidence type="ECO:0000256" key="1">
    <source>
        <dbReference type="SAM" id="Phobius"/>
    </source>
</evidence>
<dbReference type="AlphaFoldDB" id="D4MY35"/>
<name>D4MY35_ANAHA</name>
<accession>D4MY35</accession>
<gene>
    <name evidence="2" type="ORF">CL2_04600</name>
</gene>
<keyword evidence="1" id="KW-1133">Transmembrane helix</keyword>
<reference evidence="2 3" key="1">
    <citation type="submission" date="2010-03" db="EMBL/GenBank/DDBJ databases">
        <title>The genome sequence of Clostridiales sp. SSC/2.</title>
        <authorList>
            <consortium name="metaHIT consortium -- http://www.metahit.eu/"/>
            <person name="Pajon A."/>
            <person name="Turner K."/>
            <person name="Parkhill J."/>
            <person name="Duncan S."/>
            <person name="Flint H."/>
        </authorList>
    </citation>
    <scope>NUCLEOTIDE SEQUENCE [LARGE SCALE GENOMIC DNA]</scope>
    <source>
        <strain evidence="2 3">SSC/2</strain>
    </source>
</reference>
<evidence type="ECO:0000313" key="3">
    <source>
        <dbReference type="Proteomes" id="UP000008960"/>
    </source>
</evidence>
<evidence type="ECO:0000313" key="2">
    <source>
        <dbReference type="EMBL" id="CBL37530.1"/>
    </source>
</evidence>
<protein>
    <submittedName>
        <fullName evidence="2">Uncharacterized protein</fullName>
    </submittedName>
</protein>
<keyword evidence="1" id="KW-0812">Transmembrane</keyword>
<feature type="transmembrane region" description="Helical" evidence="1">
    <location>
        <begin position="7"/>
        <end position="29"/>
    </location>
</feature>
<reference evidence="2 3" key="2">
    <citation type="submission" date="2010-03" db="EMBL/GenBank/DDBJ databases">
        <authorList>
            <person name="Pajon A."/>
        </authorList>
    </citation>
    <scope>NUCLEOTIDE SEQUENCE [LARGE SCALE GENOMIC DNA]</scope>
    <source>
        <strain evidence="2 3">SSC/2</strain>
    </source>
</reference>
<dbReference type="KEGG" id="bprl:CL2_04600"/>
<organism evidence="2 3">
    <name type="scientific">Anaerostipes hadrus</name>
    <dbReference type="NCBI Taxonomy" id="649756"/>
    <lineage>
        <taxon>Bacteria</taxon>
        <taxon>Bacillati</taxon>
        <taxon>Bacillota</taxon>
        <taxon>Clostridia</taxon>
        <taxon>Lachnospirales</taxon>
        <taxon>Lachnospiraceae</taxon>
        <taxon>Anaerostipes</taxon>
    </lineage>
</organism>
<dbReference type="EMBL" id="FP929061">
    <property type="protein sequence ID" value="CBL37530.1"/>
    <property type="molecule type" value="Genomic_DNA"/>
</dbReference>
<sequence>MKKKRFFVSVIAVLLIIVMVGTMVAGYLMM</sequence>